<dbReference type="EMBL" id="CAQQ02028223">
    <property type="status" value="NOT_ANNOTATED_CDS"/>
    <property type="molecule type" value="Genomic_DNA"/>
</dbReference>
<dbReference type="EMBL" id="CAQQ02028225">
    <property type="status" value="NOT_ANNOTATED_CDS"/>
    <property type="molecule type" value="Genomic_DNA"/>
</dbReference>
<evidence type="ECO:0000313" key="1">
    <source>
        <dbReference type="EnsemblMetazoa" id="MESCA001972-PA"/>
    </source>
</evidence>
<reference evidence="1" key="2">
    <citation type="submission" date="2015-06" db="UniProtKB">
        <authorList>
            <consortium name="EnsemblMetazoa"/>
        </authorList>
    </citation>
    <scope>IDENTIFICATION</scope>
</reference>
<protein>
    <submittedName>
        <fullName evidence="1">Uncharacterized protein</fullName>
    </submittedName>
</protein>
<sequence>MIYQTLVTLHDIFSLFQMLNKIWWNSLLKPNVAALSNSAGMPSVYALLLFSRSKIALSTSALKKILKGRLLSFSSSEEKSSHILRTFCWSVIRLQFLSLQEEDDLEIAL</sequence>
<proteinExistence type="predicted"/>
<dbReference type="EMBL" id="CAQQ02028221">
    <property type="status" value="NOT_ANNOTATED_CDS"/>
    <property type="molecule type" value="Genomic_DNA"/>
</dbReference>
<dbReference type="EnsemblMetazoa" id="MESCA001972-RA">
    <property type="protein sequence ID" value="MESCA001972-PA"/>
    <property type="gene ID" value="MESCA001972"/>
</dbReference>
<dbReference type="HOGENOM" id="CLU_2186952_0_0_1"/>
<accession>T1GF43</accession>
<keyword evidence="2" id="KW-1185">Reference proteome</keyword>
<reference evidence="2" key="1">
    <citation type="submission" date="2013-02" db="EMBL/GenBank/DDBJ databases">
        <authorList>
            <person name="Hughes D."/>
        </authorList>
    </citation>
    <scope>NUCLEOTIDE SEQUENCE</scope>
    <source>
        <strain>Durham</strain>
        <strain evidence="2">NC isolate 2 -- Noor lab</strain>
    </source>
</reference>
<name>T1GF43_MEGSC</name>
<dbReference type="EMBL" id="CAQQ02028222">
    <property type="status" value="NOT_ANNOTATED_CDS"/>
    <property type="molecule type" value="Genomic_DNA"/>
</dbReference>
<dbReference type="EMBL" id="CAQQ02028224">
    <property type="status" value="NOT_ANNOTATED_CDS"/>
    <property type="molecule type" value="Genomic_DNA"/>
</dbReference>
<dbReference type="AlphaFoldDB" id="T1GF43"/>
<dbReference type="EMBL" id="CAQQ02028226">
    <property type="status" value="NOT_ANNOTATED_CDS"/>
    <property type="molecule type" value="Genomic_DNA"/>
</dbReference>
<organism evidence="1 2">
    <name type="scientific">Megaselia scalaris</name>
    <name type="common">Humpbacked fly</name>
    <name type="synonym">Phora scalaris</name>
    <dbReference type="NCBI Taxonomy" id="36166"/>
    <lineage>
        <taxon>Eukaryota</taxon>
        <taxon>Metazoa</taxon>
        <taxon>Ecdysozoa</taxon>
        <taxon>Arthropoda</taxon>
        <taxon>Hexapoda</taxon>
        <taxon>Insecta</taxon>
        <taxon>Pterygota</taxon>
        <taxon>Neoptera</taxon>
        <taxon>Endopterygota</taxon>
        <taxon>Diptera</taxon>
        <taxon>Brachycera</taxon>
        <taxon>Muscomorpha</taxon>
        <taxon>Platypezoidea</taxon>
        <taxon>Phoridae</taxon>
        <taxon>Megaseliini</taxon>
        <taxon>Megaselia</taxon>
    </lineage>
</organism>
<dbReference type="Proteomes" id="UP000015102">
    <property type="component" value="Unassembled WGS sequence"/>
</dbReference>
<evidence type="ECO:0000313" key="2">
    <source>
        <dbReference type="Proteomes" id="UP000015102"/>
    </source>
</evidence>